<feature type="domain" description="SF3 helicase" evidence="4">
    <location>
        <begin position="230"/>
        <end position="391"/>
    </location>
</feature>
<dbReference type="InterPro" id="IPR051620">
    <property type="entry name" value="ORF904-like_C"/>
</dbReference>
<dbReference type="OrthoDB" id="2375545at2759"/>
<dbReference type="PANTHER" id="PTHR35372">
    <property type="entry name" value="ATP BINDING PROTEIN-RELATED"/>
    <property type="match status" value="1"/>
</dbReference>
<comment type="caution">
    <text evidence="5">The sequence shown here is derived from an EMBL/GenBank/DDBJ whole genome shotgun (WGS) entry which is preliminary data.</text>
</comment>
<sequence>MDFDKELELGLELEFEGVDIEDIDGTNILQSYKRYCQKYLTEEEFETVGVRDICQGFDPVYALIAEDLIVRKIGLKEWNSVVEKDTKESGGSLMKFLRLVKSFMCTPDPKKNMMFSKQTWEVNPTPTKLKNFMRFDDVVGKQNEFINKYSGIRDLLTSDKIVDIVDTKNIIAFKDGVLDVNRFEEGIRDGLPQDFVTTSIDYKILLRSDRDEHMKGELQNLLRSVFPIESVREYFLYYMSSCLDSGNLDKIFMIWYGLGNNGKSVVESLVESTFGSYCYKAPTSLFSSRRTSSSSATPEIANLNRTLISFIQESDSRENMNIGVLKELTGNDTIYVRNLYDNPKTIEVRCKFILVTNKIYNLSQADEATWARIKVLPFTSKFTSDKDLVNEEEGVFLMNPRYIRIARDLAPYFMRLLMEYYPKYKKDGLPRCEQVEEQTATLRRLNSPVSLFIEDELGCDPECSIRFQEAYEQYSSYARNNCGLRSVTAANFLANLEKLGVKVIEGNVIGYYLKNE</sequence>
<organism evidence="5 6">
    <name type="scientific">Coemansia spiralis</name>
    <dbReference type="NCBI Taxonomy" id="417178"/>
    <lineage>
        <taxon>Eukaryota</taxon>
        <taxon>Fungi</taxon>
        <taxon>Fungi incertae sedis</taxon>
        <taxon>Zoopagomycota</taxon>
        <taxon>Kickxellomycotina</taxon>
        <taxon>Kickxellomycetes</taxon>
        <taxon>Kickxellales</taxon>
        <taxon>Kickxellaceae</taxon>
        <taxon>Coemansia</taxon>
    </lineage>
</organism>
<keyword evidence="2" id="KW-0378">Hydrolase</keyword>
<dbReference type="PROSITE" id="PS51206">
    <property type="entry name" value="SF3_HELICASE_1"/>
    <property type="match status" value="1"/>
</dbReference>
<evidence type="ECO:0000256" key="3">
    <source>
        <dbReference type="ARBA" id="ARBA00022840"/>
    </source>
</evidence>
<keyword evidence="1" id="KW-0547">Nucleotide-binding</keyword>
<dbReference type="GO" id="GO:0005524">
    <property type="term" value="F:ATP binding"/>
    <property type="evidence" value="ECO:0007669"/>
    <property type="project" value="UniProtKB-KW"/>
</dbReference>
<dbReference type="GO" id="GO:0016787">
    <property type="term" value="F:hydrolase activity"/>
    <property type="evidence" value="ECO:0007669"/>
    <property type="project" value="UniProtKB-KW"/>
</dbReference>
<gene>
    <name evidence="5" type="ORF">GGI25_004232</name>
</gene>
<evidence type="ECO:0000259" key="4">
    <source>
        <dbReference type="PROSITE" id="PS51206"/>
    </source>
</evidence>
<name>A0A9W8G0Q8_9FUNG</name>
<dbReference type="InterPro" id="IPR014015">
    <property type="entry name" value="Helicase_SF3_DNA-vir"/>
</dbReference>
<evidence type="ECO:0000256" key="1">
    <source>
        <dbReference type="ARBA" id="ARBA00022741"/>
    </source>
</evidence>
<keyword evidence="3" id="KW-0067">ATP-binding</keyword>
<dbReference type="PANTHER" id="PTHR35372:SF2">
    <property type="entry name" value="SF3 HELICASE DOMAIN-CONTAINING PROTEIN"/>
    <property type="match status" value="1"/>
</dbReference>
<dbReference type="EMBL" id="JANBTW010000054">
    <property type="protein sequence ID" value="KAJ2674769.1"/>
    <property type="molecule type" value="Genomic_DNA"/>
</dbReference>
<dbReference type="AlphaFoldDB" id="A0A9W8G0Q8"/>
<dbReference type="Gene3D" id="3.40.50.300">
    <property type="entry name" value="P-loop containing nucleotide triphosphate hydrolases"/>
    <property type="match status" value="1"/>
</dbReference>
<reference evidence="5" key="1">
    <citation type="submission" date="2022-07" db="EMBL/GenBank/DDBJ databases">
        <title>Phylogenomic reconstructions and comparative analyses of Kickxellomycotina fungi.</title>
        <authorList>
            <person name="Reynolds N.K."/>
            <person name="Stajich J.E."/>
            <person name="Barry K."/>
            <person name="Grigoriev I.V."/>
            <person name="Crous P."/>
            <person name="Smith M.E."/>
        </authorList>
    </citation>
    <scope>NUCLEOTIDE SEQUENCE</scope>
    <source>
        <strain evidence="5">NRRL 3115</strain>
    </source>
</reference>
<evidence type="ECO:0000313" key="5">
    <source>
        <dbReference type="EMBL" id="KAJ2674769.1"/>
    </source>
</evidence>
<dbReference type="Proteomes" id="UP001151518">
    <property type="component" value="Unassembled WGS sequence"/>
</dbReference>
<dbReference type="InterPro" id="IPR045455">
    <property type="entry name" value="NrS-1_pol-like_helicase"/>
</dbReference>
<dbReference type="InterPro" id="IPR027417">
    <property type="entry name" value="P-loop_NTPase"/>
</dbReference>
<protein>
    <recommendedName>
        <fullName evidence="4">SF3 helicase domain-containing protein</fullName>
    </recommendedName>
</protein>
<dbReference type="Pfam" id="PF19263">
    <property type="entry name" value="DUF5906"/>
    <property type="match status" value="1"/>
</dbReference>
<proteinExistence type="predicted"/>
<evidence type="ECO:0000313" key="6">
    <source>
        <dbReference type="Proteomes" id="UP001151518"/>
    </source>
</evidence>
<evidence type="ECO:0000256" key="2">
    <source>
        <dbReference type="ARBA" id="ARBA00022801"/>
    </source>
</evidence>
<accession>A0A9W8G0Q8</accession>